<keyword evidence="5 13" id="KW-0597">Phosphoprotein</keyword>
<gene>
    <name evidence="20" type="ORF">GCM10011383_41220</name>
</gene>
<feature type="domain" description="PAC" evidence="18">
    <location>
        <begin position="598"/>
        <end position="649"/>
    </location>
</feature>
<dbReference type="InterPro" id="IPR000014">
    <property type="entry name" value="PAS"/>
</dbReference>
<protein>
    <recommendedName>
        <fullName evidence="3">histidine kinase</fullName>
        <ecNumber evidence="3">2.7.13.3</ecNumber>
    </recommendedName>
</protein>
<evidence type="ECO:0000256" key="14">
    <source>
        <dbReference type="SAM" id="Coils"/>
    </source>
</evidence>
<sequence length="1410" mass="160537">MAEQHDFYQTILEELPIGLTVFDSQERYLIANKNISADKETRKWMIGKTILEACLHRQRPISIALRRQALFQEAILERREVTWEDTLMHPERGPQQVKLAFRPVFHADGTVRMLISTGTDITEQRQAEQQLTEQREFYENILDQLPTDVAVVDGQHRFLYVNPGAIKDPNIRAWVIGKTNLEYMAYRQHPADVAHQREAMFEQMLAERRQVNFEETLIAPEGPRRLLRCLYPVFGPYGEVRMVIIYGVNITERYLAEQRLAEQREFYETILNQLPTDIAVFDNQHRYLFVNPVAIKNPEIRHWIIGKTNFEYFAHRQRPMEMAERRSAIFSQVLGERQQLAYEETIDTSDGERRLLRRLHPVLGPDGEVRMVIAYGLDITDRYLAEQQLAEQREFYESILNNLPADIGVFDDQHRYLFVNPAGIKNPEIRHWIIGKTNFEYFAYRQRPMEMAHERQVRFEQVMTERQQVKFEETIMSPDGPRQLLRIFHPVLASEGNVRMIIAYGLDITDRYLAEQQLAEQRTFYEKILNQLSAAVAVFDPEKRYLFVNPGSIQNPEIRQWVIGKTNMEYCEYRHFPIDLAIQRDQLFDQAIQERQEISWEETINSLTGPRHWLRRVLPIFNTDGSLQVLLGSGMDLTERYLAEERQRRAEAVVQEQQAFIRQVVDTIPNFLYVSNKAGNVIFANAAYENLIQRSNDLPTLPPAPPETAELQQLNTWSELVLHTGEELNAELPFTLANQDVLQFQVVKRPLVRPQGEVEVLTVGTDITEIKRIRQDLEHNAKQYQDLMQNTQILICTHDMQGIMLSANPALATLLGIPAEQLVGQHLAEVLTGTIPDDFVRYLETFAHQNELSGLMPILLPIRAEKRYLLYHSCLVTEPGSPAYVISYSQDITNRVLAEKEMKRAKLEAEAAVAARENFLANMSHEIRTPMNGVLGMASLLARTDLNPQQLDYLNIIRNSGAHLLSVLNDVLDVAKITSGKLELEQTPFDLGTIIKTAAQTLAFRATEKGIEFKVEPLVLPPFMVLSDPHRLKQVLLNLFGNAIKFTERGSVTMAASLRAETETTLTISFLVRDTGIGVPVDKQEKIFESFSQAYTDTTRRFGGTGLGLTISSSLVEQLGGRLFIYSEPEHGSTFSFTLTFPKASPVSNASINQAQEQLFITTEAVKGLRVLLVEDHEVNRQLAQLVLENYDVQVDSAADGAAALVLFEQASYDVILMDIQMPGMSGLEVTARIRCHPNTVLAQTPIIALTANAFRADNERYLAAGLNDCIAKPFDEIELLHKITAAHQAAAEQPAPLFNLAEVHRMAHGKPSFVLRILDSFLTHTPTELTNIQQAVAAEDWTLVAQIAHRLKPSLKMLQVHGLTGPTQTLEDATATITSRLEAAAHFTQLLPELLRKLHEWRAATTSIS</sequence>
<evidence type="ECO:0000256" key="3">
    <source>
        <dbReference type="ARBA" id="ARBA00012438"/>
    </source>
</evidence>
<dbReference type="PROSITE" id="PS50112">
    <property type="entry name" value="PAS"/>
    <property type="match status" value="2"/>
</dbReference>
<evidence type="ECO:0000256" key="11">
    <source>
        <dbReference type="ARBA" id="ARBA00023136"/>
    </source>
</evidence>
<dbReference type="PRINTS" id="PR00344">
    <property type="entry name" value="BCTRLSENSOR"/>
</dbReference>
<dbReference type="InterPro" id="IPR003661">
    <property type="entry name" value="HisK_dim/P_dom"/>
</dbReference>
<dbReference type="Gene3D" id="3.30.565.10">
    <property type="entry name" value="Histidine kinase-like ATPase, C-terminal domain"/>
    <property type="match status" value="1"/>
</dbReference>
<feature type="domain" description="PAC" evidence="18">
    <location>
        <begin position="340"/>
        <end position="391"/>
    </location>
</feature>
<dbReference type="InterPro" id="IPR013656">
    <property type="entry name" value="PAS_4"/>
</dbReference>
<comment type="caution">
    <text evidence="20">The sequence shown here is derived from an EMBL/GenBank/DDBJ whole genome shotgun (WGS) entry which is preliminary data.</text>
</comment>
<dbReference type="SUPFAM" id="SSF55874">
    <property type="entry name" value="ATPase domain of HSP90 chaperone/DNA topoisomerase II/histidine kinase"/>
    <property type="match status" value="1"/>
</dbReference>
<evidence type="ECO:0000259" key="16">
    <source>
        <dbReference type="PROSITE" id="PS50110"/>
    </source>
</evidence>
<dbReference type="SMART" id="SM00448">
    <property type="entry name" value="REC"/>
    <property type="match status" value="1"/>
</dbReference>
<dbReference type="SMART" id="SM00086">
    <property type="entry name" value="PAC"/>
    <property type="match status" value="5"/>
</dbReference>
<evidence type="ECO:0000256" key="10">
    <source>
        <dbReference type="ARBA" id="ARBA00023012"/>
    </source>
</evidence>
<dbReference type="SUPFAM" id="SSF47384">
    <property type="entry name" value="Homodimeric domain of signal transducing histidine kinase"/>
    <property type="match status" value="1"/>
</dbReference>
<dbReference type="Gene3D" id="1.10.287.130">
    <property type="match status" value="1"/>
</dbReference>
<dbReference type="InterPro" id="IPR005467">
    <property type="entry name" value="His_kinase_dom"/>
</dbReference>
<dbReference type="InterPro" id="IPR035965">
    <property type="entry name" value="PAS-like_dom_sf"/>
</dbReference>
<dbReference type="PROSITE" id="PS50109">
    <property type="entry name" value="HIS_KIN"/>
    <property type="match status" value="1"/>
</dbReference>
<dbReference type="EC" id="2.7.13.3" evidence="3"/>
<evidence type="ECO:0000259" key="17">
    <source>
        <dbReference type="PROSITE" id="PS50112"/>
    </source>
</evidence>
<dbReference type="CDD" id="cd16922">
    <property type="entry name" value="HATPase_EvgS-ArcB-TorS-like"/>
    <property type="match status" value="1"/>
</dbReference>
<dbReference type="Gene3D" id="1.20.120.160">
    <property type="entry name" value="HPT domain"/>
    <property type="match status" value="1"/>
</dbReference>
<dbReference type="Pfam" id="PF00072">
    <property type="entry name" value="Response_reg"/>
    <property type="match status" value="1"/>
</dbReference>
<keyword evidence="4" id="KW-1003">Cell membrane</keyword>
<dbReference type="InterPro" id="IPR004358">
    <property type="entry name" value="Sig_transdc_His_kin-like_C"/>
</dbReference>
<dbReference type="InterPro" id="IPR036890">
    <property type="entry name" value="HATPase_C_sf"/>
</dbReference>
<dbReference type="InterPro" id="IPR001610">
    <property type="entry name" value="PAC"/>
</dbReference>
<feature type="domain" description="Histidine kinase" evidence="15">
    <location>
        <begin position="922"/>
        <end position="1143"/>
    </location>
</feature>
<dbReference type="SMART" id="SM00091">
    <property type="entry name" value="PAS"/>
    <property type="match status" value="6"/>
</dbReference>
<dbReference type="InterPro" id="IPR036097">
    <property type="entry name" value="HisK_dim/P_sf"/>
</dbReference>
<dbReference type="PANTHER" id="PTHR45339:SF1">
    <property type="entry name" value="HYBRID SIGNAL TRANSDUCTION HISTIDINE KINASE J"/>
    <property type="match status" value="1"/>
</dbReference>
<evidence type="ECO:0000256" key="4">
    <source>
        <dbReference type="ARBA" id="ARBA00022475"/>
    </source>
</evidence>
<evidence type="ECO:0000259" key="15">
    <source>
        <dbReference type="PROSITE" id="PS50109"/>
    </source>
</evidence>
<dbReference type="InterPro" id="IPR000700">
    <property type="entry name" value="PAS-assoc_C"/>
</dbReference>
<evidence type="ECO:0000313" key="20">
    <source>
        <dbReference type="EMBL" id="GGF25404.1"/>
    </source>
</evidence>
<feature type="coiled-coil region" evidence="14">
    <location>
        <begin position="767"/>
        <end position="794"/>
    </location>
</feature>
<dbReference type="InterPro" id="IPR011006">
    <property type="entry name" value="CheY-like_superfamily"/>
</dbReference>
<dbReference type="InterPro" id="IPR036641">
    <property type="entry name" value="HPT_dom_sf"/>
</dbReference>
<dbReference type="NCBIfam" id="TIGR00229">
    <property type="entry name" value="sensory_box"/>
    <property type="match status" value="2"/>
</dbReference>
<evidence type="ECO:0000256" key="1">
    <source>
        <dbReference type="ARBA" id="ARBA00000085"/>
    </source>
</evidence>
<proteinExistence type="predicted"/>
<dbReference type="Pfam" id="PF02518">
    <property type="entry name" value="HATPase_c"/>
    <property type="match status" value="1"/>
</dbReference>
<dbReference type="Proteomes" id="UP000632273">
    <property type="component" value="Unassembled WGS sequence"/>
</dbReference>
<evidence type="ECO:0000259" key="18">
    <source>
        <dbReference type="PROSITE" id="PS50113"/>
    </source>
</evidence>
<evidence type="ECO:0000256" key="5">
    <source>
        <dbReference type="ARBA" id="ARBA00022553"/>
    </source>
</evidence>
<evidence type="ECO:0000256" key="2">
    <source>
        <dbReference type="ARBA" id="ARBA00004651"/>
    </source>
</evidence>
<dbReference type="SMART" id="SM00387">
    <property type="entry name" value="HATPase_c"/>
    <property type="match status" value="1"/>
</dbReference>
<dbReference type="CDD" id="cd00082">
    <property type="entry name" value="HisKA"/>
    <property type="match status" value="1"/>
</dbReference>
<dbReference type="InterPro" id="IPR008207">
    <property type="entry name" value="Sig_transdc_His_kin_Hpt_dom"/>
</dbReference>
<keyword evidence="6" id="KW-0812">Transmembrane</keyword>
<feature type="domain" description="PAC" evidence="18">
    <location>
        <begin position="211"/>
        <end position="262"/>
    </location>
</feature>
<dbReference type="CDD" id="cd17546">
    <property type="entry name" value="REC_hyHK_CKI1_RcsC-like"/>
    <property type="match status" value="1"/>
</dbReference>
<evidence type="ECO:0000313" key="21">
    <source>
        <dbReference type="Proteomes" id="UP000632273"/>
    </source>
</evidence>
<dbReference type="PROSITE" id="PS50113">
    <property type="entry name" value="PAC"/>
    <property type="match status" value="5"/>
</dbReference>
<dbReference type="EMBL" id="BMHT01000009">
    <property type="protein sequence ID" value="GGF25404.1"/>
    <property type="molecule type" value="Genomic_DNA"/>
</dbReference>
<feature type="domain" description="PAS" evidence="17">
    <location>
        <begin position="780"/>
        <end position="838"/>
    </location>
</feature>
<evidence type="ECO:0000256" key="12">
    <source>
        <dbReference type="PROSITE-ProRule" id="PRU00110"/>
    </source>
</evidence>
<dbReference type="Pfam" id="PF00512">
    <property type="entry name" value="HisKA"/>
    <property type="match status" value="1"/>
</dbReference>
<accession>A0ABQ1URH9</accession>
<feature type="domain" description="PAS" evidence="17">
    <location>
        <begin position="657"/>
        <end position="692"/>
    </location>
</feature>
<dbReference type="Gene3D" id="3.30.450.20">
    <property type="entry name" value="PAS domain"/>
    <property type="match status" value="7"/>
</dbReference>
<evidence type="ECO:0000256" key="7">
    <source>
        <dbReference type="ARBA" id="ARBA00022741"/>
    </source>
</evidence>
<dbReference type="InterPro" id="IPR003594">
    <property type="entry name" value="HATPase_dom"/>
</dbReference>
<feature type="domain" description="HPt" evidence="19">
    <location>
        <begin position="1311"/>
        <end position="1409"/>
    </location>
</feature>
<dbReference type="CDD" id="cd00130">
    <property type="entry name" value="PAS"/>
    <property type="match status" value="1"/>
</dbReference>
<comment type="catalytic activity">
    <reaction evidence="1">
        <text>ATP + protein L-histidine = ADP + protein N-phospho-L-histidine.</text>
        <dbReference type="EC" id="2.7.13.3"/>
    </reaction>
</comment>
<dbReference type="Pfam" id="PF08448">
    <property type="entry name" value="PAS_4"/>
    <property type="match status" value="5"/>
</dbReference>
<evidence type="ECO:0000256" key="6">
    <source>
        <dbReference type="ARBA" id="ARBA00022692"/>
    </source>
</evidence>
<evidence type="ECO:0000256" key="9">
    <source>
        <dbReference type="ARBA" id="ARBA00022989"/>
    </source>
</evidence>
<reference evidence="21" key="1">
    <citation type="journal article" date="2019" name="Int. J. Syst. Evol. Microbiol.">
        <title>The Global Catalogue of Microorganisms (GCM) 10K type strain sequencing project: providing services to taxonomists for standard genome sequencing and annotation.</title>
        <authorList>
            <consortium name="The Broad Institute Genomics Platform"/>
            <consortium name="The Broad Institute Genome Sequencing Center for Infectious Disease"/>
            <person name="Wu L."/>
            <person name="Ma J."/>
        </authorList>
    </citation>
    <scope>NUCLEOTIDE SEQUENCE [LARGE SCALE GENOMIC DNA]</scope>
    <source>
        <strain evidence="21">CGMCC 1.15197</strain>
    </source>
</reference>
<name>A0ABQ1URH9_9BACT</name>
<dbReference type="PROSITE" id="PS50894">
    <property type="entry name" value="HPT"/>
    <property type="match status" value="1"/>
</dbReference>
<evidence type="ECO:0000256" key="13">
    <source>
        <dbReference type="PROSITE-ProRule" id="PRU00169"/>
    </source>
</evidence>
<dbReference type="PROSITE" id="PS50110">
    <property type="entry name" value="RESPONSE_REGULATORY"/>
    <property type="match status" value="1"/>
</dbReference>
<feature type="domain" description="PAC" evidence="18">
    <location>
        <begin position="469"/>
        <end position="520"/>
    </location>
</feature>
<keyword evidence="14" id="KW-0175">Coiled coil</keyword>
<feature type="domain" description="Response regulatory" evidence="16">
    <location>
        <begin position="1170"/>
        <end position="1288"/>
    </location>
</feature>
<keyword evidence="11" id="KW-0472">Membrane</keyword>
<feature type="modified residue" description="4-aspartylphosphate" evidence="13">
    <location>
        <position position="1219"/>
    </location>
</feature>
<dbReference type="SUPFAM" id="SSF52172">
    <property type="entry name" value="CheY-like"/>
    <property type="match status" value="1"/>
</dbReference>
<keyword evidence="10" id="KW-0902">Two-component regulatory system</keyword>
<dbReference type="PANTHER" id="PTHR45339">
    <property type="entry name" value="HYBRID SIGNAL TRANSDUCTION HISTIDINE KINASE J"/>
    <property type="match status" value="1"/>
</dbReference>
<organism evidence="20 21">
    <name type="scientific">Hymenobacter cavernae</name>
    <dbReference type="NCBI Taxonomy" id="2044852"/>
    <lineage>
        <taxon>Bacteria</taxon>
        <taxon>Pseudomonadati</taxon>
        <taxon>Bacteroidota</taxon>
        <taxon>Cytophagia</taxon>
        <taxon>Cytophagales</taxon>
        <taxon>Hymenobacteraceae</taxon>
        <taxon>Hymenobacter</taxon>
    </lineage>
</organism>
<keyword evidence="7" id="KW-0547">Nucleotide-binding</keyword>
<dbReference type="InterPro" id="IPR013767">
    <property type="entry name" value="PAS_fold"/>
</dbReference>
<dbReference type="Pfam" id="PF01627">
    <property type="entry name" value="Hpt"/>
    <property type="match status" value="1"/>
</dbReference>
<feature type="modified residue" description="Phosphohistidine" evidence="12">
    <location>
        <position position="1350"/>
    </location>
</feature>
<feature type="domain" description="PAC" evidence="18">
    <location>
        <begin position="81"/>
        <end position="133"/>
    </location>
</feature>
<dbReference type="SUPFAM" id="SSF47226">
    <property type="entry name" value="Histidine-containing phosphotransfer domain, HPT domain"/>
    <property type="match status" value="1"/>
</dbReference>
<dbReference type="SUPFAM" id="SSF55785">
    <property type="entry name" value="PYP-like sensor domain (PAS domain)"/>
    <property type="match status" value="7"/>
</dbReference>
<dbReference type="SMART" id="SM00388">
    <property type="entry name" value="HisKA"/>
    <property type="match status" value="1"/>
</dbReference>
<comment type="subcellular location">
    <subcellularLocation>
        <location evidence="2">Cell membrane</location>
        <topology evidence="2">Multi-pass membrane protein</topology>
    </subcellularLocation>
</comment>
<dbReference type="Pfam" id="PF00989">
    <property type="entry name" value="PAS"/>
    <property type="match status" value="1"/>
</dbReference>
<keyword evidence="9" id="KW-1133">Transmembrane helix</keyword>
<dbReference type="InterPro" id="IPR001789">
    <property type="entry name" value="Sig_transdc_resp-reg_receiver"/>
</dbReference>
<keyword evidence="21" id="KW-1185">Reference proteome</keyword>
<evidence type="ECO:0000256" key="8">
    <source>
        <dbReference type="ARBA" id="ARBA00022840"/>
    </source>
</evidence>
<dbReference type="Gene3D" id="3.40.50.2300">
    <property type="match status" value="1"/>
</dbReference>
<evidence type="ECO:0000259" key="19">
    <source>
        <dbReference type="PROSITE" id="PS50894"/>
    </source>
</evidence>
<keyword evidence="8" id="KW-0067">ATP-binding</keyword>